<keyword evidence="6" id="KW-1185">Reference proteome</keyword>
<feature type="site" description="Important for substrate specificity" evidence="4">
    <location>
        <position position="70"/>
    </location>
</feature>
<comment type="cofactor">
    <cofactor evidence="1 4">
        <name>a divalent metal cation</name>
        <dbReference type="ChEBI" id="CHEBI:60240"/>
    </cofactor>
</comment>
<evidence type="ECO:0000256" key="4">
    <source>
        <dbReference type="HAMAP-Rule" id="MF_00528"/>
    </source>
</evidence>
<protein>
    <recommendedName>
        <fullName evidence="4">7-methyl-GTP pyrophosphatase</fullName>
        <shortName evidence="4">m(7)GTP pyrophosphatase</shortName>
        <ecNumber evidence="4">3.6.1.-</ecNumber>
    </recommendedName>
</protein>
<proteinExistence type="inferred from homology"/>
<comment type="catalytic activity">
    <reaction evidence="4">
        <text>N(7)-methyl-GTP + H2O = N(7)-methyl-GMP + diphosphate + H(+)</text>
        <dbReference type="Rhea" id="RHEA:58744"/>
        <dbReference type="ChEBI" id="CHEBI:15377"/>
        <dbReference type="ChEBI" id="CHEBI:15378"/>
        <dbReference type="ChEBI" id="CHEBI:33019"/>
        <dbReference type="ChEBI" id="CHEBI:58285"/>
        <dbReference type="ChEBI" id="CHEBI:87133"/>
    </reaction>
</comment>
<evidence type="ECO:0000256" key="3">
    <source>
        <dbReference type="ARBA" id="ARBA00023080"/>
    </source>
</evidence>
<reference evidence="5 6" key="1">
    <citation type="submission" date="2006-11" db="EMBL/GenBank/DDBJ databases">
        <authorList>
            <person name="Giovannoni S."/>
            <person name="Vergin K."/>
            <person name="Ferriera S."/>
            <person name="Johnson J."/>
            <person name="Kravitz S."/>
            <person name="Beeson K."/>
            <person name="Sutton G."/>
            <person name="Rogers Y.-H."/>
            <person name="Friedman R."/>
            <person name="Frazier M."/>
            <person name="Venter J.C."/>
        </authorList>
    </citation>
    <scope>NUCLEOTIDE SEQUENCE [LARGE SCALE GENOMIC DNA]</scope>
    <source>
        <strain evidence="5 6">HTCC2181</strain>
    </source>
</reference>
<dbReference type="PANTHER" id="PTHR43213">
    <property type="entry name" value="BIFUNCTIONAL DTTP/UTP PYROPHOSPHATASE/METHYLTRANSFERASE PROTEIN-RELATED"/>
    <property type="match status" value="1"/>
</dbReference>
<sequence length="194" mass="21570">MKNIILASSSVYRKELLERLILSFTIVSPSVDESTTKGESAKDSAQRIAGLKARKVSKDHKESYVIGSDQTAEFKGQQIRKPTNYEEAYSQLIKLSGQTVLFHSAVCVINEANHHQLQAIETIEVKYRKFEASEAETYLRHEEVIGCLGCIKSEGLGISMLEYVKSSDPTAIIGMPLIGLSNILKKLDIDFHGH</sequence>
<dbReference type="HAMAP" id="MF_00528">
    <property type="entry name" value="Maf"/>
    <property type="match status" value="1"/>
</dbReference>
<dbReference type="SUPFAM" id="SSF52972">
    <property type="entry name" value="ITPase-like"/>
    <property type="match status" value="1"/>
</dbReference>
<comment type="caution">
    <text evidence="4">Lacks conserved residue(s) required for the propagation of feature annotation.</text>
</comment>
<evidence type="ECO:0000313" key="5">
    <source>
        <dbReference type="EMBL" id="EAV47303.1"/>
    </source>
</evidence>
<dbReference type="EMBL" id="AAUX01000001">
    <property type="protein sequence ID" value="EAV47303.1"/>
    <property type="molecule type" value="Genomic_DNA"/>
</dbReference>
<keyword evidence="4" id="KW-0963">Cytoplasm</keyword>
<dbReference type="GO" id="GO:0009117">
    <property type="term" value="P:nucleotide metabolic process"/>
    <property type="evidence" value="ECO:0007669"/>
    <property type="project" value="UniProtKB-KW"/>
</dbReference>
<keyword evidence="3 4" id="KW-0546">Nucleotide metabolism</keyword>
<name>A0P6Z3_9PROT</name>
<dbReference type="PIRSF" id="PIRSF006305">
    <property type="entry name" value="Maf"/>
    <property type="match status" value="1"/>
</dbReference>
<dbReference type="GO" id="GO:0047429">
    <property type="term" value="F:nucleoside triphosphate diphosphatase activity"/>
    <property type="evidence" value="ECO:0007669"/>
    <property type="project" value="InterPro"/>
</dbReference>
<dbReference type="PANTHER" id="PTHR43213:SF5">
    <property type="entry name" value="BIFUNCTIONAL DTTP_UTP PYROPHOSPHATASE_METHYLTRANSFERASE PROTEIN-RELATED"/>
    <property type="match status" value="1"/>
</dbReference>
<organism evidence="5 6">
    <name type="scientific">Methylophilales bacterium HTCC2181</name>
    <dbReference type="NCBI Taxonomy" id="383631"/>
    <lineage>
        <taxon>Bacteria</taxon>
        <taxon>Pseudomonadati</taxon>
        <taxon>Pseudomonadota</taxon>
        <taxon>Betaproteobacteria</taxon>
        <taxon>Nitrosomonadales</taxon>
        <taxon>OM43 clade</taxon>
    </lineage>
</organism>
<dbReference type="OrthoDB" id="9813694at2"/>
<dbReference type="GO" id="GO:0005737">
    <property type="term" value="C:cytoplasm"/>
    <property type="evidence" value="ECO:0007669"/>
    <property type="project" value="UniProtKB-SubCell"/>
</dbReference>
<dbReference type="NCBIfam" id="TIGR00172">
    <property type="entry name" value="maf"/>
    <property type="match status" value="1"/>
</dbReference>
<dbReference type="InterPro" id="IPR029001">
    <property type="entry name" value="ITPase-like_fam"/>
</dbReference>
<comment type="similarity">
    <text evidence="4">Belongs to the Maf family. YceF subfamily.</text>
</comment>
<evidence type="ECO:0000256" key="2">
    <source>
        <dbReference type="ARBA" id="ARBA00022801"/>
    </source>
</evidence>
<feature type="active site" description="Proton acceptor" evidence="4">
    <location>
        <position position="69"/>
    </location>
</feature>
<evidence type="ECO:0000256" key="1">
    <source>
        <dbReference type="ARBA" id="ARBA00001968"/>
    </source>
</evidence>
<dbReference type="CDD" id="cd00555">
    <property type="entry name" value="Maf"/>
    <property type="match status" value="1"/>
</dbReference>
<comment type="caution">
    <text evidence="5">The sequence shown here is derived from an EMBL/GenBank/DDBJ whole genome shotgun (WGS) entry which is preliminary data.</text>
</comment>
<gene>
    <name evidence="5" type="ORF">MB2181_04480</name>
</gene>
<evidence type="ECO:0000313" key="6">
    <source>
        <dbReference type="Proteomes" id="UP000054262"/>
    </source>
</evidence>
<dbReference type="InterPro" id="IPR003697">
    <property type="entry name" value="Maf-like"/>
</dbReference>
<comment type="subcellular location">
    <subcellularLocation>
        <location evidence="4">Cytoplasm</location>
    </subcellularLocation>
</comment>
<dbReference type="Pfam" id="PF02545">
    <property type="entry name" value="Maf"/>
    <property type="match status" value="1"/>
</dbReference>
<keyword evidence="2 4" id="KW-0378">Hydrolase</keyword>
<accession>A0P6Z3</accession>
<dbReference type="AlphaFoldDB" id="A0P6Z3"/>
<feature type="site" description="Important for substrate specificity" evidence="4">
    <location>
        <position position="12"/>
    </location>
</feature>
<feature type="site" description="Important for substrate specificity" evidence="4">
    <location>
        <position position="154"/>
    </location>
</feature>
<dbReference type="Gene3D" id="3.90.950.10">
    <property type="match status" value="1"/>
</dbReference>
<comment type="function">
    <text evidence="4">Nucleoside triphosphate pyrophosphatase that hydrolyzes 7-methyl-GTP (m(7)GTP). May have a dual role in cell division arrest and in preventing the incorporation of modified nucleotides into cellular nucleic acids.</text>
</comment>
<dbReference type="Proteomes" id="UP000054262">
    <property type="component" value="Unassembled WGS sequence"/>
</dbReference>
<dbReference type="EC" id="3.6.1.-" evidence="4"/>